<dbReference type="SMART" id="SM00606">
    <property type="entry name" value="CBD_IV"/>
    <property type="match status" value="2"/>
</dbReference>
<dbReference type="Gene3D" id="3.20.20.80">
    <property type="entry name" value="Glycosidases"/>
    <property type="match status" value="1"/>
</dbReference>
<dbReference type="GO" id="GO:0030246">
    <property type="term" value="F:carbohydrate binding"/>
    <property type="evidence" value="ECO:0007669"/>
    <property type="project" value="InterPro"/>
</dbReference>
<comment type="caution">
    <text evidence="3">The sequence shown here is derived from an EMBL/GenBank/DDBJ whole genome shotgun (WGS) entry which is preliminary data.</text>
</comment>
<dbReference type="EMBL" id="MORL01000001">
    <property type="protein sequence ID" value="OIN60885.1"/>
    <property type="molecule type" value="Genomic_DNA"/>
</dbReference>
<protein>
    <recommendedName>
        <fullName evidence="2">CBM6 domain-containing protein</fullName>
    </recommendedName>
</protein>
<name>A0A1S2VRH4_9BACT</name>
<reference evidence="3 4" key="1">
    <citation type="submission" date="2016-10" db="EMBL/GenBank/DDBJ databases">
        <title>Arsenicibacter rosenii gen. nov., sp. nov., an efficient arsenic-methylating bacterium isolated from an arsenic-contaminated paddy soil.</title>
        <authorList>
            <person name="Huang K."/>
        </authorList>
    </citation>
    <scope>NUCLEOTIDE SEQUENCE [LARGE SCALE GENOMIC DNA]</scope>
    <source>
        <strain evidence="3 4">SM-1</strain>
    </source>
</reference>
<dbReference type="Pfam" id="PF18962">
    <property type="entry name" value="Por_Secre_tail"/>
    <property type="match status" value="1"/>
</dbReference>
<dbReference type="InterPro" id="IPR017853">
    <property type="entry name" value="GH"/>
</dbReference>
<dbReference type="AlphaFoldDB" id="A0A1S2VRH4"/>
<dbReference type="InterPro" id="IPR006584">
    <property type="entry name" value="Cellulose-bd_IV"/>
</dbReference>
<dbReference type="NCBIfam" id="TIGR04183">
    <property type="entry name" value="Por_Secre_tail"/>
    <property type="match status" value="1"/>
</dbReference>
<dbReference type="InterPro" id="IPR026444">
    <property type="entry name" value="Secre_tail"/>
</dbReference>
<evidence type="ECO:0000313" key="3">
    <source>
        <dbReference type="EMBL" id="OIN60885.1"/>
    </source>
</evidence>
<dbReference type="Gene3D" id="2.60.120.260">
    <property type="entry name" value="Galactose-binding domain-like"/>
    <property type="match status" value="2"/>
</dbReference>
<keyword evidence="4" id="KW-1185">Reference proteome</keyword>
<dbReference type="InterPro" id="IPR005084">
    <property type="entry name" value="CBM6"/>
</dbReference>
<feature type="domain" description="CBM6" evidence="2">
    <location>
        <begin position="171"/>
        <end position="291"/>
    </location>
</feature>
<dbReference type="SUPFAM" id="SSF49785">
    <property type="entry name" value="Galactose-binding domain-like"/>
    <property type="match status" value="2"/>
</dbReference>
<keyword evidence="1" id="KW-0732">Signal</keyword>
<evidence type="ECO:0000313" key="4">
    <source>
        <dbReference type="Proteomes" id="UP000181790"/>
    </source>
</evidence>
<evidence type="ECO:0000256" key="1">
    <source>
        <dbReference type="ARBA" id="ARBA00022729"/>
    </source>
</evidence>
<accession>A0A1S2VRH4</accession>
<gene>
    <name evidence="3" type="ORF">BLX24_01970</name>
</gene>
<dbReference type="CDD" id="cd04080">
    <property type="entry name" value="CBM6_cellulase-like"/>
    <property type="match status" value="2"/>
</dbReference>
<dbReference type="SUPFAM" id="SSF51445">
    <property type="entry name" value="(Trans)glycosidases"/>
    <property type="match status" value="1"/>
</dbReference>
<proteinExistence type="predicted"/>
<dbReference type="Pfam" id="PF03422">
    <property type="entry name" value="CBM_6"/>
    <property type="match status" value="2"/>
</dbReference>
<organism evidence="3 4">
    <name type="scientific">Arsenicibacter rosenii</name>
    <dbReference type="NCBI Taxonomy" id="1750698"/>
    <lineage>
        <taxon>Bacteria</taxon>
        <taxon>Pseudomonadati</taxon>
        <taxon>Bacteroidota</taxon>
        <taxon>Cytophagia</taxon>
        <taxon>Cytophagales</taxon>
        <taxon>Spirosomataceae</taxon>
        <taxon>Arsenicibacter</taxon>
    </lineage>
</organism>
<dbReference type="PROSITE" id="PS51175">
    <property type="entry name" value="CBM6"/>
    <property type="match status" value="2"/>
</dbReference>
<dbReference type="InterPro" id="IPR008979">
    <property type="entry name" value="Galactose-bd-like_sf"/>
</dbReference>
<sequence length="1185" mass="131004">MYIFFHKYWIMKHFLLTFLLLVITIKLNAQTPSRIYFSTITASENTGQDYSSWLSDDLTSLVPNAWENNFKYVDVTLKLANKSYINRISLYDYEGVFTDKPALIYALNGNEKIFLGSFDGPGYMSWVNWQLPAPVLADAICIHKFSNNIPQKVQVYGQQAPALTNLQPVPGKIEAESYVNMQGVQTEGTSDEGGGLNVGWINDGDWMDYNVSVAQSGLYNLTFRTANGYGNGIIQVRNENGTVLQSTSVPLSGGWQGWTSVRTTIALAQGNQTLRIHAINGDFNFNWFSFTPATSIPGVIQAENHSGMYGIQTETTSDTDGGLNVGWINDGDWMDYAVNVAAAGAYTASFRVSNSWGSGILQLRNAADSVLATLSVPQTGGWQSWTTLTANVTLPAGGQKLRVYALVGDWNFNWLSFSTNGTVTPPPHHPVSSTAVKIAIDPKRWYQLNNVSNGLNGLFDGNTQTQVNTGWGKVLANYDAYYPLKPGETMRIEKIKFFDGEGSMKDKPMTLSIITDQWQRIPIATFTGEEYNGWVGPYPDRQLSGEAKYMLDTPITNARYLVINAWWGYPTEIELYGSYTPPAATTTAAPQKSPEFKHMVGVNAFEWDFEDGQNPTVINETKMQAVKTFSGVRHYMDWEKLESTEGGYTYNPTHSGGWNYDVIYERCKADGIEVLACLKTVPNWMLNTYPASERDAENVPVRYGKDFAEPASYLEQARVAFQYIARYGSNPSVDPSLLRVNSSQRWTGDGINTVKIGLGLIKYIECDNERDKWWKGRKAYQTAREYAANLSAFYDGHKNTMGAGVGVKNADPSVQVVIGGMASVYAGDDYLRGMIDWCRQHRGYRPDGSVNVCWDVINYHLYPDNANSSQSGQSTRGAAPEKSAAADVAAQLLKTAHEQLNDMPVWITETGYDVNQGSPLKAIPIGPKSVLQTQADWILRTSLFYARTGIDKVFFYQLYDDNINNPIQFGSSGLVNPDQTRKPAADFLLQAKNLLGDFQYKQTLHADPIVDRYEKNGKSIYALVVPDEVGRTATYSLNLGNAAKALVYTPQAGTATMHVDTVATNQGTVTLTVTETPVFVKALDVSGARVAVSPEAVETLATTVKVYPNPTSEYVQVSLPNPSLQPVSIILFDAQAGTLHRQIEVPQAGIAVNERIDLSRLAPGAYVIDVKRGNERAFRKVIKVN</sequence>
<feature type="domain" description="CBM6" evidence="2">
    <location>
        <begin position="298"/>
        <end position="418"/>
    </location>
</feature>
<evidence type="ECO:0000259" key="2">
    <source>
        <dbReference type="PROSITE" id="PS51175"/>
    </source>
</evidence>
<dbReference type="Proteomes" id="UP000181790">
    <property type="component" value="Unassembled WGS sequence"/>
</dbReference>